<dbReference type="AlphaFoldDB" id="A0A828YZV9"/>
<evidence type="ECO:0000313" key="2">
    <source>
        <dbReference type="Proteomes" id="UP000001338"/>
    </source>
</evidence>
<evidence type="ECO:0000313" key="1">
    <source>
        <dbReference type="EMBL" id="EKR63627.1"/>
    </source>
</evidence>
<sequence>MHGIFFAKKLPGNPLRLSFCVLSLKYKNRRDPLILEYFIL</sequence>
<gene>
    <name evidence="1" type="ORF">LEP1GSC036_4238</name>
</gene>
<accession>A0A828YZV9</accession>
<comment type="caution">
    <text evidence="1">The sequence shown here is derived from an EMBL/GenBank/DDBJ whole genome shotgun (WGS) entry which is preliminary data.</text>
</comment>
<reference evidence="1 2" key="1">
    <citation type="submission" date="2012-10" db="EMBL/GenBank/DDBJ databases">
        <authorList>
            <person name="Harkins D.M."/>
            <person name="Durkin A.S."/>
            <person name="Brinkac L.M."/>
            <person name="Haft D.H."/>
            <person name="Selengut J.D."/>
            <person name="Sanka R."/>
            <person name="DePew J."/>
            <person name="Purushe J."/>
            <person name="Whelen A.C."/>
            <person name="Vinetz J.M."/>
            <person name="Sutton G.G."/>
            <person name="Nierman W.C."/>
            <person name="Fouts D.E."/>
        </authorList>
    </citation>
    <scope>NUCLEOTIDE SEQUENCE [LARGE SCALE GENOMIC DNA]</scope>
    <source>
        <strain evidence="1 2">2006001853</strain>
    </source>
</reference>
<protein>
    <submittedName>
        <fullName evidence="1">Uncharacterized protein</fullName>
    </submittedName>
</protein>
<organism evidence="1 2">
    <name type="scientific">Leptospira weilii str. 2006001853</name>
    <dbReference type="NCBI Taxonomy" id="1001589"/>
    <lineage>
        <taxon>Bacteria</taxon>
        <taxon>Pseudomonadati</taxon>
        <taxon>Spirochaetota</taxon>
        <taxon>Spirochaetia</taxon>
        <taxon>Leptospirales</taxon>
        <taxon>Leptospiraceae</taxon>
        <taxon>Leptospira</taxon>
    </lineage>
</organism>
<proteinExistence type="predicted"/>
<name>A0A828YZV9_9LEPT</name>
<dbReference type="EMBL" id="AFLV02000058">
    <property type="protein sequence ID" value="EKR63627.1"/>
    <property type="molecule type" value="Genomic_DNA"/>
</dbReference>
<dbReference type="Proteomes" id="UP000001338">
    <property type="component" value="Unassembled WGS sequence"/>
</dbReference>